<dbReference type="GO" id="GO:0005739">
    <property type="term" value="C:mitochondrion"/>
    <property type="evidence" value="ECO:0007669"/>
    <property type="project" value="TreeGrafter"/>
</dbReference>
<keyword evidence="2" id="KW-0812">Transmembrane</keyword>
<evidence type="ECO:0000256" key="2">
    <source>
        <dbReference type="SAM" id="Phobius"/>
    </source>
</evidence>
<dbReference type="GeneID" id="20225662"/>
<evidence type="ECO:0000313" key="4">
    <source>
        <dbReference type="EMBL" id="EGB05898.1"/>
    </source>
</evidence>
<keyword evidence="2" id="KW-1133">Transmembrane helix</keyword>
<dbReference type="AlphaFoldDB" id="F0YGE3"/>
<sequence>MAKLPYDLVLFGCTGDAGRAVAAFFGKHAGGTTWALAGRNVKKLEALRASDAALARVPLVVADVGDAASMDAMAKSCDLVVSAAGPYALLGEAVVRACVDHGTHYLDVTGEVHWVAEMATKFAGAATASCLASFGGYDCVPDEATVFAVSRAIGEPLAAAESVVDYGLEAGGPRGTILTVLGLLGDPLRAARGWHAYMGLGEGCRAAALRDLVYWGLPSFSSTLDCFTVPNFMGAIQIPVVHRSGHDNGYVLDAFRFKDRMVLPGARSLLTGKGALLYYAFVAFLFVATPAFLVLAVLVRAPPVERAARRLLEARSYGGSRAPTVVVATTGHGAAGASATATLRVRGDAGIVATAALCGEVALATVEAAAAGGLKAGFTTPVGALGDALLARLEQSETMSLVVAKEA</sequence>
<dbReference type="RefSeq" id="XP_009039440.1">
    <property type="nucleotide sequence ID" value="XM_009041192.1"/>
</dbReference>
<accession>F0YGE3</accession>
<dbReference type="EMBL" id="GL833138">
    <property type="protein sequence ID" value="EGB05898.1"/>
    <property type="molecule type" value="Genomic_DNA"/>
</dbReference>
<feature type="transmembrane region" description="Helical" evidence="2">
    <location>
        <begin position="276"/>
        <end position="299"/>
    </location>
</feature>
<dbReference type="GO" id="GO:0005886">
    <property type="term" value="C:plasma membrane"/>
    <property type="evidence" value="ECO:0007669"/>
    <property type="project" value="TreeGrafter"/>
</dbReference>
<evidence type="ECO:0000313" key="5">
    <source>
        <dbReference type="Proteomes" id="UP000002729"/>
    </source>
</evidence>
<feature type="domain" description="Saccharopine dehydrogenase NADP binding" evidence="3">
    <location>
        <begin position="9"/>
        <end position="123"/>
    </location>
</feature>
<evidence type="ECO:0000256" key="1">
    <source>
        <dbReference type="ARBA" id="ARBA00038048"/>
    </source>
</evidence>
<dbReference type="Proteomes" id="UP000002729">
    <property type="component" value="Unassembled WGS sequence"/>
</dbReference>
<keyword evidence="2" id="KW-0472">Membrane</keyword>
<gene>
    <name evidence="4" type="ORF">AURANDRAFT_66123</name>
</gene>
<proteinExistence type="inferred from homology"/>
<keyword evidence="5" id="KW-1185">Reference proteome</keyword>
<dbReference type="OrthoDB" id="10268090at2759"/>
<dbReference type="PANTHER" id="PTHR12286">
    <property type="entry name" value="SACCHAROPINE DEHYDROGENASE-LIKE OXIDOREDUCTASE"/>
    <property type="match status" value="1"/>
</dbReference>
<dbReference type="SUPFAM" id="SSF51735">
    <property type="entry name" value="NAD(P)-binding Rossmann-fold domains"/>
    <property type="match status" value="1"/>
</dbReference>
<dbReference type="GO" id="GO:0009247">
    <property type="term" value="P:glycolipid biosynthetic process"/>
    <property type="evidence" value="ECO:0007669"/>
    <property type="project" value="TreeGrafter"/>
</dbReference>
<dbReference type="eggNOG" id="KOG2733">
    <property type="taxonomic scope" value="Eukaryota"/>
</dbReference>
<organism evidence="5">
    <name type="scientific">Aureococcus anophagefferens</name>
    <name type="common">Harmful bloom alga</name>
    <dbReference type="NCBI Taxonomy" id="44056"/>
    <lineage>
        <taxon>Eukaryota</taxon>
        <taxon>Sar</taxon>
        <taxon>Stramenopiles</taxon>
        <taxon>Ochrophyta</taxon>
        <taxon>Pelagophyceae</taxon>
        <taxon>Pelagomonadales</taxon>
        <taxon>Pelagomonadaceae</taxon>
        <taxon>Aureococcus</taxon>
    </lineage>
</organism>
<dbReference type="GO" id="GO:0005811">
    <property type="term" value="C:lipid droplet"/>
    <property type="evidence" value="ECO:0007669"/>
    <property type="project" value="TreeGrafter"/>
</dbReference>
<reference evidence="4 5" key="1">
    <citation type="journal article" date="2011" name="Proc. Natl. Acad. Sci. U.S.A.">
        <title>Niche of harmful alga Aureococcus anophagefferens revealed through ecogenomics.</title>
        <authorList>
            <person name="Gobler C.J."/>
            <person name="Berry D.L."/>
            <person name="Dyhrman S.T."/>
            <person name="Wilhelm S.W."/>
            <person name="Salamov A."/>
            <person name="Lobanov A.V."/>
            <person name="Zhang Y."/>
            <person name="Collier J.L."/>
            <person name="Wurch L.L."/>
            <person name="Kustka A.B."/>
            <person name="Dill B.D."/>
            <person name="Shah M."/>
            <person name="VerBerkmoes N.C."/>
            <person name="Kuo A."/>
            <person name="Terry A."/>
            <person name="Pangilinan J."/>
            <person name="Lindquist E.A."/>
            <person name="Lucas S."/>
            <person name="Paulsen I.T."/>
            <person name="Hattenrath-Lehmann T.K."/>
            <person name="Talmage S.C."/>
            <person name="Walker E.A."/>
            <person name="Koch F."/>
            <person name="Burson A.M."/>
            <person name="Marcoval M.A."/>
            <person name="Tang Y.Z."/>
            <person name="Lecleir G.R."/>
            <person name="Coyne K.J."/>
            <person name="Berg G.M."/>
            <person name="Bertrand E.M."/>
            <person name="Saito M.A."/>
            <person name="Gladyshev V.N."/>
            <person name="Grigoriev I.V."/>
        </authorList>
    </citation>
    <scope>NUCLEOTIDE SEQUENCE [LARGE SCALE GENOMIC DNA]</scope>
    <source>
        <strain evidence="5">CCMP 1984</strain>
    </source>
</reference>
<dbReference type="Pfam" id="PF03435">
    <property type="entry name" value="Sacchrp_dh_NADP"/>
    <property type="match status" value="1"/>
</dbReference>
<dbReference type="Gene3D" id="3.40.50.720">
    <property type="entry name" value="NAD(P)-binding Rossmann-like Domain"/>
    <property type="match status" value="1"/>
</dbReference>
<dbReference type="PANTHER" id="PTHR12286:SF5">
    <property type="entry name" value="SACCHAROPINE DEHYDROGENASE-LIKE OXIDOREDUCTASE"/>
    <property type="match status" value="1"/>
</dbReference>
<evidence type="ECO:0000259" key="3">
    <source>
        <dbReference type="Pfam" id="PF03435"/>
    </source>
</evidence>
<name>F0YGE3_AURAN</name>
<dbReference type="InterPro" id="IPR005097">
    <property type="entry name" value="Sacchrp_dh_NADP-bd"/>
</dbReference>
<dbReference type="KEGG" id="aaf:AURANDRAFT_66123"/>
<dbReference type="InParanoid" id="F0YGE3"/>
<comment type="similarity">
    <text evidence="1">Belongs to the saccharopine dehydrogenase family.</text>
</comment>
<protein>
    <recommendedName>
        <fullName evidence="3">Saccharopine dehydrogenase NADP binding domain-containing protein</fullName>
    </recommendedName>
</protein>
<dbReference type="InterPro" id="IPR036291">
    <property type="entry name" value="NAD(P)-bd_dom_sf"/>
</dbReference>
<dbReference type="InterPro" id="IPR051276">
    <property type="entry name" value="Saccharopine_DH-like_oxidrdct"/>
</dbReference>